<name>A0A9W6PA22_9ACTN</name>
<dbReference type="RefSeq" id="WP_285761280.1">
    <property type="nucleotide sequence ID" value="NZ_BSQG01000009.1"/>
</dbReference>
<feature type="region of interest" description="Disordered" evidence="1">
    <location>
        <begin position="470"/>
        <end position="489"/>
    </location>
</feature>
<organism evidence="4 5">
    <name type="scientific">Nocardiopsis ansamitocini</name>
    <dbReference type="NCBI Taxonomy" id="1670832"/>
    <lineage>
        <taxon>Bacteria</taxon>
        <taxon>Bacillati</taxon>
        <taxon>Actinomycetota</taxon>
        <taxon>Actinomycetes</taxon>
        <taxon>Streptosporangiales</taxon>
        <taxon>Nocardiopsidaceae</taxon>
        <taxon>Nocardiopsis</taxon>
    </lineage>
</organism>
<keyword evidence="5" id="KW-1185">Reference proteome</keyword>
<dbReference type="GO" id="GO:0005975">
    <property type="term" value="P:carbohydrate metabolic process"/>
    <property type="evidence" value="ECO:0007669"/>
    <property type="project" value="UniProtKB-ARBA"/>
</dbReference>
<feature type="domain" description="DUF7927" evidence="3">
    <location>
        <begin position="360"/>
        <end position="465"/>
    </location>
</feature>
<evidence type="ECO:0000256" key="1">
    <source>
        <dbReference type="SAM" id="MobiDB-lite"/>
    </source>
</evidence>
<keyword evidence="2" id="KW-0732">Signal</keyword>
<proteinExistence type="predicted"/>
<dbReference type="Pfam" id="PF25549">
    <property type="entry name" value="DUF7927"/>
    <property type="match status" value="3"/>
</dbReference>
<gene>
    <name evidence="4" type="ORF">Nans01_40830</name>
</gene>
<comment type="caution">
    <text evidence="4">The sequence shown here is derived from an EMBL/GenBank/DDBJ whole genome shotgun (WGS) entry which is preliminary data.</text>
</comment>
<feature type="domain" description="DUF7927" evidence="3">
    <location>
        <begin position="490"/>
        <end position="602"/>
    </location>
</feature>
<dbReference type="PANTHER" id="PTHR34819:SF3">
    <property type="entry name" value="CELL SURFACE PROTEIN"/>
    <property type="match status" value="1"/>
</dbReference>
<dbReference type="InterPro" id="IPR047589">
    <property type="entry name" value="DUF11_rpt"/>
</dbReference>
<dbReference type="NCBIfam" id="TIGR01451">
    <property type="entry name" value="B_ant_repeat"/>
    <property type="match status" value="2"/>
</dbReference>
<accession>A0A9W6PA22</accession>
<feature type="chain" id="PRO_5040795692" description="DUF7927 domain-containing protein" evidence="2">
    <location>
        <begin position="26"/>
        <end position="628"/>
    </location>
</feature>
<dbReference type="GO" id="GO:0030247">
    <property type="term" value="F:polysaccharide binding"/>
    <property type="evidence" value="ECO:0007669"/>
    <property type="project" value="InterPro"/>
</dbReference>
<evidence type="ECO:0000313" key="4">
    <source>
        <dbReference type="EMBL" id="GLU49732.1"/>
    </source>
</evidence>
<reference evidence="4" key="1">
    <citation type="submission" date="2023-02" db="EMBL/GenBank/DDBJ databases">
        <title>Nocardiopsis ansamitocini NBRC 112285.</title>
        <authorList>
            <person name="Ichikawa N."/>
            <person name="Sato H."/>
            <person name="Tonouchi N."/>
        </authorList>
    </citation>
    <scope>NUCLEOTIDE SEQUENCE</scope>
    <source>
        <strain evidence="4">NBRC 112285</strain>
    </source>
</reference>
<sequence>MPHRVRWPHIALAVLLALGAPPALVGKAGSALARETAVLSPKEAAGACDAARYDADHAIGGSARVDTTRSGCHAISSITGTVYEDRAFDGETSGDPGWEGVGVELYAGAGETPVATATTGADGYYGFLLSGDMTGRTYWVRVAAPSEQGRRAQQSWAAAGGRGTGVATASALCAGEYRSATGLCPKAETTTTDRDAVGPAFAAAQHITRVDFTGSGAVDNVDFAFGSPIRVVKTVDTVEAKVRGRVGYTLEITNTGPRERVAAVTDDLAGVLDDATFAGDAKAAAGTIVRTGTDLIWSGTLGPGESTTVTYSVTVNIPVSGDALLNGSVTSVGSNCSSGADTQECAATTTVTPPQPLLQITKTATSETVQAGRTLGYTITVVNDSGAAATGQQITDDLAEVLDDAVYNGDAKASSGTVGGTARTLSWTGDIAHGQSVTLTYSVTARSRATGDGVLSNTVVADRSNCVRGSRDMDCSTDTPVGPPSPPPQLTVGKTADTAKVAPGGTVTYTITIANTGQVAGVDQVVTDDLTGILDDAVYNGDAATSSGYVRVRGDTLTWDGDIAPGEKVTVTYSVTVNDRATGDGRLDGGVSAKNGKCDGECEAVTLVTAPCDCSGPPPDSRAVTARE</sequence>
<evidence type="ECO:0000256" key="2">
    <source>
        <dbReference type="SAM" id="SignalP"/>
    </source>
</evidence>
<protein>
    <recommendedName>
        <fullName evidence="3">DUF7927 domain-containing protein</fullName>
    </recommendedName>
</protein>
<dbReference type="InterPro" id="IPR051172">
    <property type="entry name" value="Chlamydia_OmcB"/>
</dbReference>
<feature type="signal peptide" evidence="2">
    <location>
        <begin position="1"/>
        <end position="25"/>
    </location>
</feature>
<dbReference type="SUPFAM" id="SSF117074">
    <property type="entry name" value="Hypothetical protein PA1324"/>
    <property type="match status" value="1"/>
</dbReference>
<dbReference type="Gene3D" id="2.60.40.10">
    <property type="entry name" value="Immunoglobulins"/>
    <property type="match status" value="2"/>
</dbReference>
<dbReference type="InterPro" id="IPR012291">
    <property type="entry name" value="CBM2_carb-bd_dom_sf"/>
</dbReference>
<dbReference type="PANTHER" id="PTHR34819">
    <property type="entry name" value="LARGE CYSTEINE-RICH PERIPLASMIC PROTEIN OMCB"/>
    <property type="match status" value="1"/>
</dbReference>
<feature type="domain" description="DUF7927" evidence="3">
    <location>
        <begin position="230"/>
        <end position="345"/>
    </location>
</feature>
<dbReference type="EMBL" id="BSQG01000009">
    <property type="protein sequence ID" value="GLU49732.1"/>
    <property type="molecule type" value="Genomic_DNA"/>
</dbReference>
<dbReference type="GO" id="GO:0004553">
    <property type="term" value="F:hydrolase activity, hydrolyzing O-glycosyl compounds"/>
    <property type="evidence" value="ECO:0007669"/>
    <property type="project" value="InterPro"/>
</dbReference>
<dbReference type="InterPro" id="IPR013783">
    <property type="entry name" value="Ig-like_fold"/>
</dbReference>
<dbReference type="Gene3D" id="2.60.40.290">
    <property type="match status" value="1"/>
</dbReference>
<dbReference type="InterPro" id="IPR057687">
    <property type="entry name" value="DUF7927"/>
</dbReference>
<evidence type="ECO:0000259" key="3">
    <source>
        <dbReference type="Pfam" id="PF25549"/>
    </source>
</evidence>
<dbReference type="Proteomes" id="UP001165092">
    <property type="component" value="Unassembled WGS sequence"/>
</dbReference>
<evidence type="ECO:0000313" key="5">
    <source>
        <dbReference type="Proteomes" id="UP001165092"/>
    </source>
</evidence>
<dbReference type="AlphaFoldDB" id="A0A9W6PA22"/>